<keyword evidence="3" id="KW-0378">Hydrolase</keyword>
<accession>A0ABX7JNS4</accession>
<dbReference type="RefSeq" id="WP_205295269.1">
    <property type="nucleotide sequence ID" value="NZ_CP070369.1"/>
</dbReference>
<dbReference type="PIRSF" id="PIRSF039012">
    <property type="entry name" value="ASP"/>
    <property type="match status" value="1"/>
</dbReference>
<evidence type="ECO:0000313" key="7">
    <source>
        <dbReference type="Proteomes" id="UP000663629"/>
    </source>
</evidence>
<feature type="domain" description="Succinylglutamate desuccinylase/Aspartoacylase catalytic" evidence="5">
    <location>
        <begin position="49"/>
        <end position="234"/>
    </location>
</feature>
<dbReference type="InterPro" id="IPR053138">
    <property type="entry name" value="N-alpha-Ac-DABA_deacetylase"/>
</dbReference>
<dbReference type="PANTHER" id="PTHR37326">
    <property type="entry name" value="BLL3975 PROTEIN"/>
    <property type="match status" value="1"/>
</dbReference>
<evidence type="ECO:0000256" key="2">
    <source>
        <dbReference type="ARBA" id="ARBA00022723"/>
    </source>
</evidence>
<dbReference type="Pfam" id="PF24827">
    <property type="entry name" value="AstE_AspA_cat"/>
    <property type="match status" value="1"/>
</dbReference>
<dbReference type="PANTHER" id="PTHR37326:SF1">
    <property type="entry name" value="BLL3975 PROTEIN"/>
    <property type="match status" value="1"/>
</dbReference>
<proteinExistence type="predicted"/>
<organism evidence="6 7">
    <name type="scientific">Paracoccus methylovorus</name>
    <dbReference type="NCBI Taxonomy" id="2812658"/>
    <lineage>
        <taxon>Bacteria</taxon>
        <taxon>Pseudomonadati</taxon>
        <taxon>Pseudomonadota</taxon>
        <taxon>Alphaproteobacteria</taxon>
        <taxon>Rhodobacterales</taxon>
        <taxon>Paracoccaceae</taxon>
        <taxon>Paracoccus</taxon>
    </lineage>
</organism>
<name>A0ABX7JNS4_9RHOB</name>
<evidence type="ECO:0000313" key="6">
    <source>
        <dbReference type="EMBL" id="QRZ14292.1"/>
    </source>
</evidence>
<gene>
    <name evidence="6" type="ORF">JWJ88_12400</name>
</gene>
<dbReference type="InterPro" id="IPR043795">
    <property type="entry name" value="N-alpha-Ac-DABA-like"/>
</dbReference>
<dbReference type="InterPro" id="IPR055438">
    <property type="entry name" value="AstE_AspA_cat"/>
</dbReference>
<evidence type="ECO:0000256" key="4">
    <source>
        <dbReference type="ARBA" id="ARBA00022833"/>
    </source>
</evidence>
<keyword evidence="7" id="KW-1185">Reference proteome</keyword>
<keyword evidence="2" id="KW-0479">Metal-binding</keyword>
<dbReference type="SUPFAM" id="SSF53187">
    <property type="entry name" value="Zn-dependent exopeptidases"/>
    <property type="match status" value="1"/>
</dbReference>
<dbReference type="Gene3D" id="3.40.630.10">
    <property type="entry name" value="Zn peptidases"/>
    <property type="match status" value="1"/>
</dbReference>
<geneLocation type="plasmid" evidence="6 7">
    <name>p1</name>
</geneLocation>
<dbReference type="EMBL" id="CP070369">
    <property type="protein sequence ID" value="QRZ14292.1"/>
    <property type="molecule type" value="Genomic_DNA"/>
</dbReference>
<reference evidence="6 7" key="1">
    <citation type="submission" date="2021-02" db="EMBL/GenBank/DDBJ databases">
        <title>Paracoccus methylovroum sp.nov., a new methanol and methylamine utilizing methylotrophic denitrifer.</title>
        <authorList>
            <person name="Timsy T."/>
            <person name="Behrendt U."/>
            <person name="Ulrich A."/>
            <person name="Spanner T."/>
            <person name="Foesel B.U."/>
            <person name="Horn M.A."/>
            <person name="Kolb S."/>
        </authorList>
    </citation>
    <scope>NUCLEOTIDE SEQUENCE [LARGE SCALE GENOMIC DNA]</scope>
    <source>
        <strain evidence="6 7">H4-D09</strain>
        <plasmid evidence="6 7">p1</plasmid>
    </source>
</reference>
<evidence type="ECO:0000259" key="5">
    <source>
        <dbReference type="Pfam" id="PF24827"/>
    </source>
</evidence>
<keyword evidence="4" id="KW-0862">Zinc</keyword>
<evidence type="ECO:0000256" key="1">
    <source>
        <dbReference type="ARBA" id="ARBA00001947"/>
    </source>
</evidence>
<dbReference type="Proteomes" id="UP000663629">
    <property type="component" value="Plasmid p1"/>
</dbReference>
<protein>
    <submittedName>
        <fullName evidence="6">Succinylglutamate desuccinylase/aspartoacylase family protein</fullName>
    </submittedName>
</protein>
<comment type="cofactor">
    <cofactor evidence="1">
        <name>Zn(2+)</name>
        <dbReference type="ChEBI" id="CHEBI:29105"/>
    </cofactor>
</comment>
<keyword evidence="6" id="KW-0614">Plasmid</keyword>
<evidence type="ECO:0000256" key="3">
    <source>
        <dbReference type="ARBA" id="ARBA00022801"/>
    </source>
</evidence>
<sequence>MLYYDTISCALDLNAAGKRSGWVDLAHSDHIHAYSAIRSPIGWIGSGSGPVALIVGGNHGDEYEGQIIARRLFAELQPEDMLGGAIFLPALNMPAVTSRSRISPLDGGNMNRAFPGGEGQGPTRGLAGFVTRHLIPRAQLVLDIHSGGGTSEYLDATYLTLTGNAEADRHNLELARVFALPWTMVVPMGSTGGDLDSAALAAGCAMISCELGGMGTLSRDSLRLGWQGALRLLAAQRIITDAAADRLGRVKAEDTRFVDMGGGSRHVTAMTQALAEPLVGLADHVEAGQPVVKLHPLFDLGAERLTLTAPVAGYVAIRRTGAMVQPGDHVLTITPGISPDTLT</sequence>